<dbReference type="PANTHER" id="PTHR43261">
    <property type="entry name" value="TRANSLATION ELONGATION FACTOR G-RELATED"/>
    <property type="match status" value="1"/>
</dbReference>
<keyword evidence="4 6" id="KW-0648">Protein biosynthesis</keyword>
<dbReference type="FunFam" id="3.30.70.870:FF:000001">
    <property type="entry name" value="Elongation factor G"/>
    <property type="match status" value="1"/>
</dbReference>
<gene>
    <name evidence="6 9" type="primary">fusA</name>
    <name evidence="9" type="ORF">ENW73_08415</name>
</gene>
<dbReference type="Gene3D" id="3.30.70.870">
    <property type="entry name" value="Elongation Factor G (Translational Gtpase), domain 3"/>
    <property type="match status" value="1"/>
</dbReference>
<dbReference type="NCBIfam" id="TIGR00484">
    <property type="entry name" value="EF-G"/>
    <property type="match status" value="1"/>
</dbReference>
<dbReference type="InterPro" id="IPR031157">
    <property type="entry name" value="G_TR_CS"/>
</dbReference>
<dbReference type="Gene3D" id="2.40.30.10">
    <property type="entry name" value="Translation factors"/>
    <property type="match status" value="1"/>
</dbReference>
<evidence type="ECO:0000259" key="8">
    <source>
        <dbReference type="PROSITE" id="PS51722"/>
    </source>
</evidence>
<dbReference type="PROSITE" id="PS00301">
    <property type="entry name" value="G_TR_1"/>
    <property type="match status" value="1"/>
</dbReference>
<dbReference type="PROSITE" id="PS51722">
    <property type="entry name" value="G_TR_2"/>
    <property type="match status" value="1"/>
</dbReference>
<evidence type="ECO:0000256" key="2">
    <source>
        <dbReference type="ARBA" id="ARBA00022741"/>
    </source>
</evidence>
<dbReference type="Gene3D" id="3.30.70.240">
    <property type="match status" value="1"/>
</dbReference>
<evidence type="ECO:0000256" key="6">
    <source>
        <dbReference type="HAMAP-Rule" id="MF_00054"/>
    </source>
</evidence>
<dbReference type="GO" id="GO:0032790">
    <property type="term" value="P:ribosome disassembly"/>
    <property type="evidence" value="ECO:0007669"/>
    <property type="project" value="TreeGrafter"/>
</dbReference>
<dbReference type="NCBIfam" id="TIGR00231">
    <property type="entry name" value="small_GTP"/>
    <property type="match status" value="1"/>
</dbReference>
<dbReference type="InterPro" id="IPR014721">
    <property type="entry name" value="Ribsml_uS5_D2-typ_fold_subgr"/>
</dbReference>
<dbReference type="InterPro" id="IPR027417">
    <property type="entry name" value="P-loop_NTPase"/>
</dbReference>
<dbReference type="InterPro" id="IPR035649">
    <property type="entry name" value="EFG_V"/>
</dbReference>
<dbReference type="CDD" id="cd16262">
    <property type="entry name" value="EFG_III"/>
    <property type="match status" value="1"/>
</dbReference>
<dbReference type="InterPro" id="IPR000795">
    <property type="entry name" value="T_Tr_GTP-bd_dom"/>
</dbReference>
<dbReference type="CDD" id="cd01434">
    <property type="entry name" value="EFG_mtEFG1_IV"/>
    <property type="match status" value="1"/>
</dbReference>
<dbReference type="GO" id="GO:0003746">
    <property type="term" value="F:translation elongation factor activity"/>
    <property type="evidence" value="ECO:0007669"/>
    <property type="project" value="UniProtKB-UniRule"/>
</dbReference>
<dbReference type="Pfam" id="PF00679">
    <property type="entry name" value="EFG_C"/>
    <property type="match status" value="1"/>
</dbReference>
<keyword evidence="6" id="KW-0963">Cytoplasm</keyword>
<dbReference type="GO" id="GO:0005737">
    <property type="term" value="C:cytoplasm"/>
    <property type="evidence" value="ECO:0007669"/>
    <property type="project" value="UniProtKB-SubCell"/>
</dbReference>
<dbReference type="InterPro" id="IPR047872">
    <property type="entry name" value="EFG_IV"/>
</dbReference>
<dbReference type="HAMAP" id="MF_00054_B">
    <property type="entry name" value="EF_G_EF_2_B"/>
    <property type="match status" value="1"/>
</dbReference>
<evidence type="ECO:0000256" key="4">
    <source>
        <dbReference type="ARBA" id="ARBA00022917"/>
    </source>
</evidence>
<dbReference type="PANTHER" id="PTHR43261:SF1">
    <property type="entry name" value="RIBOSOME-RELEASING FACTOR 2, MITOCHONDRIAL"/>
    <property type="match status" value="1"/>
</dbReference>
<comment type="subcellular location">
    <subcellularLocation>
        <location evidence="6">Cytoplasm</location>
    </subcellularLocation>
</comment>
<organism evidence="9">
    <name type="scientific">candidate division WOR-3 bacterium</name>
    <dbReference type="NCBI Taxonomy" id="2052148"/>
    <lineage>
        <taxon>Bacteria</taxon>
        <taxon>Bacteria division WOR-3</taxon>
    </lineage>
</organism>
<dbReference type="InterPro" id="IPR041095">
    <property type="entry name" value="EFG_II"/>
</dbReference>
<dbReference type="InterPro" id="IPR020568">
    <property type="entry name" value="Ribosomal_Su5_D2-typ_SF"/>
</dbReference>
<sequence>MKQEFKAEPYLEKIRNIGIAAHIDAGKTTTTERILFYTGKIHRMGEVDEGSATMDWMEQEKERGITITAAATTVYWSKGTGEPYRINIVDTPGHVDFTIEVERSLKVLDGAIIVFCGVGGVEPQSETVWRQADKYQVPRIAFVNKLDRVGSDFLRVVQMMEDKFTSKPVPIQLPLGSEDEFRGVIDLIEEQGYIWLDETEGREFRPIPIPNELKGLVKEYRERMIEAVCDFDEELLRKYLAGEPILPEDIRRGLRKGTLAIKLVPVLCGSALKNKGIQKLLDAVIDYLPSPVEVKPATGIHPKTKSLEERRADPKSPFSALIFKIANDPHRGLLSYIRVYSGKVRQGDTVLVVPTMDKVRIQKLLLLHANRKDEIEMLQAGEIGAVVGIKDVKTGYTLANLAHPIAFEPMEFPEPVVFIAVEPKSKGDEPKLFQSLAILSIEDPTFKVKTDPETSQTIISGMGELHLDILIDRLKREFGVPCRVGKPQVSYRETITKEGVAEGRFIRQTGGKGHYAVVTLKLQPIAKGVEIYNEIKEGTIPKEFIPAIRQGIEENIDAGVLAGYPIINIRVHIVDGAFHEVDSSEMDFRIASSIAFRDAFIKANPVLMQPIMDLEVVTPEDYLGSVIADINARNGKVTHLESVKGHRIIKALVPLAATFGYTTTLRSLTQGRATSSMQFSHYEKLSEEEKAKIFPTIPTF</sequence>
<dbReference type="InterPro" id="IPR005225">
    <property type="entry name" value="Small_GTP-bd"/>
</dbReference>
<dbReference type="InterPro" id="IPR035647">
    <property type="entry name" value="EFG_III/V"/>
</dbReference>
<feature type="binding site" evidence="6">
    <location>
        <begin position="21"/>
        <end position="28"/>
    </location>
    <ligand>
        <name>GTP</name>
        <dbReference type="ChEBI" id="CHEBI:37565"/>
    </ligand>
</feature>
<evidence type="ECO:0000256" key="5">
    <source>
        <dbReference type="ARBA" id="ARBA00023134"/>
    </source>
</evidence>
<dbReference type="AlphaFoldDB" id="A0A7C6EDR4"/>
<dbReference type="Gene3D" id="3.40.50.300">
    <property type="entry name" value="P-loop containing nucleotide triphosphate hydrolases"/>
    <property type="match status" value="1"/>
</dbReference>
<protein>
    <recommendedName>
        <fullName evidence="6 7">Elongation factor G</fullName>
        <shortName evidence="6">EF-G</shortName>
    </recommendedName>
</protein>
<dbReference type="InterPro" id="IPR053905">
    <property type="entry name" value="EF-G-like_DII"/>
</dbReference>
<dbReference type="Pfam" id="PF14492">
    <property type="entry name" value="EFG_III"/>
    <property type="match status" value="1"/>
</dbReference>
<dbReference type="SMART" id="SM00889">
    <property type="entry name" value="EFG_IV"/>
    <property type="match status" value="1"/>
</dbReference>
<proteinExistence type="inferred from homology"/>
<dbReference type="Gene3D" id="3.30.230.10">
    <property type="match status" value="1"/>
</dbReference>
<dbReference type="PRINTS" id="PR00315">
    <property type="entry name" value="ELONGATNFCT"/>
</dbReference>
<dbReference type="NCBIfam" id="NF009381">
    <property type="entry name" value="PRK12740.1-5"/>
    <property type="match status" value="1"/>
</dbReference>
<dbReference type="InterPro" id="IPR009022">
    <property type="entry name" value="EFG_III"/>
</dbReference>
<name>A0A7C6EDR4_UNCW3</name>
<evidence type="ECO:0000256" key="3">
    <source>
        <dbReference type="ARBA" id="ARBA00022768"/>
    </source>
</evidence>
<dbReference type="InterPro" id="IPR004540">
    <property type="entry name" value="Transl_elong_EFG/EF2"/>
</dbReference>
<dbReference type="InterPro" id="IPR009000">
    <property type="entry name" value="Transl_B-barrel_sf"/>
</dbReference>
<dbReference type="CDD" id="cd04088">
    <property type="entry name" value="EFG_mtEFG_II"/>
    <property type="match status" value="1"/>
</dbReference>
<evidence type="ECO:0000256" key="1">
    <source>
        <dbReference type="ARBA" id="ARBA00005870"/>
    </source>
</evidence>
<keyword evidence="5 6" id="KW-0342">GTP-binding</keyword>
<comment type="similarity">
    <text evidence="1 6">Belongs to the TRAFAC class translation factor GTPase superfamily. Classic translation factor GTPase family. EF-G/EF-2 subfamily.</text>
</comment>
<dbReference type="GO" id="GO:0005525">
    <property type="term" value="F:GTP binding"/>
    <property type="evidence" value="ECO:0007669"/>
    <property type="project" value="UniProtKB-UniRule"/>
</dbReference>
<dbReference type="EMBL" id="DTLI01000199">
    <property type="protein sequence ID" value="HHS52861.1"/>
    <property type="molecule type" value="Genomic_DNA"/>
</dbReference>
<accession>A0A7C6EDR4</accession>
<dbReference type="GO" id="GO:0003924">
    <property type="term" value="F:GTPase activity"/>
    <property type="evidence" value="ECO:0007669"/>
    <property type="project" value="InterPro"/>
</dbReference>
<dbReference type="FunFam" id="3.30.70.240:FF:000001">
    <property type="entry name" value="Elongation factor G"/>
    <property type="match status" value="1"/>
</dbReference>
<dbReference type="Pfam" id="PF22042">
    <property type="entry name" value="EF-G_D2"/>
    <property type="match status" value="1"/>
</dbReference>
<evidence type="ECO:0000313" key="9">
    <source>
        <dbReference type="EMBL" id="HHS52861.1"/>
    </source>
</evidence>
<dbReference type="SMART" id="SM00838">
    <property type="entry name" value="EFG_C"/>
    <property type="match status" value="1"/>
</dbReference>
<comment type="function">
    <text evidence="6">Catalyzes the GTP-dependent ribosomal translocation step during translation elongation. During this step, the ribosome changes from the pre-translocational (PRE) to the post-translocational (POST) state as the newly formed A-site-bound peptidyl-tRNA and P-site-bound deacylated tRNA move to the P and E sites, respectively. Catalyzes the coordinated movement of the two tRNA molecules, the mRNA and conformational changes in the ribosome.</text>
</comment>
<dbReference type="InterPro" id="IPR000640">
    <property type="entry name" value="EFG_V-like"/>
</dbReference>
<dbReference type="Pfam" id="PF00009">
    <property type="entry name" value="GTP_EFTU"/>
    <property type="match status" value="1"/>
</dbReference>
<dbReference type="SUPFAM" id="SSF54211">
    <property type="entry name" value="Ribosomal protein S5 domain 2-like"/>
    <property type="match status" value="1"/>
</dbReference>
<keyword evidence="3 6" id="KW-0251">Elongation factor</keyword>
<dbReference type="FunFam" id="3.40.50.300:FF:000029">
    <property type="entry name" value="Elongation factor G"/>
    <property type="match status" value="1"/>
</dbReference>
<feature type="binding site" evidence="6">
    <location>
        <begin position="144"/>
        <end position="147"/>
    </location>
    <ligand>
        <name>GTP</name>
        <dbReference type="ChEBI" id="CHEBI:37565"/>
    </ligand>
</feature>
<dbReference type="CDD" id="cd01886">
    <property type="entry name" value="EF-G"/>
    <property type="match status" value="1"/>
</dbReference>
<evidence type="ECO:0000256" key="7">
    <source>
        <dbReference type="NCBIfam" id="TIGR00484"/>
    </source>
</evidence>
<dbReference type="SUPFAM" id="SSF52540">
    <property type="entry name" value="P-loop containing nucleoside triphosphate hydrolases"/>
    <property type="match status" value="1"/>
</dbReference>
<reference evidence="9" key="1">
    <citation type="journal article" date="2020" name="mSystems">
        <title>Genome- and Community-Level Interaction Insights into Carbon Utilization and Element Cycling Functions of Hydrothermarchaeota in Hydrothermal Sediment.</title>
        <authorList>
            <person name="Zhou Z."/>
            <person name="Liu Y."/>
            <person name="Xu W."/>
            <person name="Pan J."/>
            <person name="Luo Z.H."/>
            <person name="Li M."/>
        </authorList>
    </citation>
    <scope>NUCLEOTIDE SEQUENCE [LARGE SCALE GENOMIC DNA]</scope>
    <source>
        <strain evidence="9">SpSt-876</strain>
    </source>
</reference>
<dbReference type="Pfam" id="PF03764">
    <property type="entry name" value="EFG_IV"/>
    <property type="match status" value="1"/>
</dbReference>
<comment type="caution">
    <text evidence="9">The sequence shown here is derived from an EMBL/GenBank/DDBJ whole genome shotgun (WGS) entry which is preliminary data.</text>
</comment>
<dbReference type="InterPro" id="IPR005517">
    <property type="entry name" value="Transl_elong_EFG/EF2_IV"/>
</dbReference>
<dbReference type="SUPFAM" id="SSF54980">
    <property type="entry name" value="EF-G C-terminal domain-like"/>
    <property type="match status" value="2"/>
</dbReference>
<feature type="domain" description="Tr-type G" evidence="8">
    <location>
        <begin position="12"/>
        <end position="292"/>
    </location>
</feature>
<dbReference type="CDD" id="cd03713">
    <property type="entry name" value="EFG_mtEFG_C"/>
    <property type="match status" value="1"/>
</dbReference>
<keyword evidence="2 6" id="KW-0547">Nucleotide-binding</keyword>
<feature type="binding site" evidence="6">
    <location>
        <begin position="90"/>
        <end position="94"/>
    </location>
    <ligand>
        <name>GTP</name>
        <dbReference type="ChEBI" id="CHEBI:37565"/>
    </ligand>
</feature>
<dbReference type="SUPFAM" id="SSF50447">
    <property type="entry name" value="Translation proteins"/>
    <property type="match status" value="1"/>
</dbReference>